<dbReference type="Proteomes" id="UP000231067">
    <property type="component" value="Unassembled WGS sequence"/>
</dbReference>
<evidence type="ECO:0000313" key="2">
    <source>
        <dbReference type="Proteomes" id="UP000231067"/>
    </source>
</evidence>
<accession>A0A2H0A1V6</accession>
<comment type="caution">
    <text evidence="1">The sequence shown here is derived from an EMBL/GenBank/DDBJ whole genome shotgun (WGS) entry which is preliminary data.</text>
</comment>
<gene>
    <name evidence="1" type="ORF">COX18_10160</name>
</gene>
<sequence length="167" mass="19547">MKTNIESDKFKRGETHCSTWYVRAAFSTDFDTPYFYIDKILINDIPLTLNTIRITESLVEFEAYHDKLLDLIGKEVQVDYVVRSLVRKASNAFNIKIPVPTKDVRVTFDIKESDLKRITVVPFFTSKTPIQKHPDDEKNPRRIEIYLSDWLFPLSGVVCIWQQETID</sequence>
<reference evidence="1 2" key="1">
    <citation type="submission" date="2017-09" db="EMBL/GenBank/DDBJ databases">
        <title>Depth-based differentiation of microbial function through sediment-hosted aquifers and enrichment of novel symbionts in the deep terrestrial subsurface.</title>
        <authorList>
            <person name="Probst A.J."/>
            <person name="Ladd B."/>
            <person name="Jarett J.K."/>
            <person name="Geller-Mcgrath D.E."/>
            <person name="Sieber C.M."/>
            <person name="Emerson J.B."/>
            <person name="Anantharaman K."/>
            <person name="Thomas B.C."/>
            <person name="Malmstrom R."/>
            <person name="Stieglmeier M."/>
            <person name="Klingl A."/>
            <person name="Woyke T."/>
            <person name="Ryan C.M."/>
            <person name="Banfield J.F."/>
        </authorList>
    </citation>
    <scope>NUCLEOTIDE SEQUENCE [LARGE SCALE GENOMIC DNA]</scope>
    <source>
        <strain evidence="1">CG23_combo_of_CG06-09_8_20_14_all_40_23</strain>
    </source>
</reference>
<dbReference type="EMBL" id="PCSH01000170">
    <property type="protein sequence ID" value="PIP39434.1"/>
    <property type="molecule type" value="Genomic_DNA"/>
</dbReference>
<dbReference type="AlphaFoldDB" id="A0A2H0A1V6"/>
<organism evidence="1 2">
    <name type="scientific">Candidatus Desantisbacteria bacterium CG23_combo_of_CG06-09_8_20_14_all_40_23</name>
    <dbReference type="NCBI Taxonomy" id="1974550"/>
    <lineage>
        <taxon>Bacteria</taxon>
        <taxon>Candidatus Desantisiibacteriota</taxon>
    </lineage>
</organism>
<name>A0A2H0A1V6_9BACT</name>
<proteinExistence type="predicted"/>
<evidence type="ECO:0000313" key="1">
    <source>
        <dbReference type="EMBL" id="PIP39434.1"/>
    </source>
</evidence>
<protein>
    <submittedName>
        <fullName evidence="1">Uncharacterized protein</fullName>
    </submittedName>
</protein>